<evidence type="ECO:0000259" key="13">
    <source>
        <dbReference type="Pfam" id="PF00768"/>
    </source>
</evidence>
<feature type="region of interest" description="Disordered" evidence="10">
    <location>
        <begin position="42"/>
        <end position="69"/>
    </location>
</feature>
<dbReference type="PRINTS" id="PR00725">
    <property type="entry name" value="DADACBPTASE1"/>
</dbReference>
<keyword evidence="5" id="KW-0573">Peptidoglycan synthesis</keyword>
<dbReference type="AlphaFoldDB" id="A0ABD6FBD5"/>
<protein>
    <submittedName>
        <fullName evidence="14">D-alanyl-D-alanine carboxypeptidase family protein</fullName>
        <ecNumber evidence="14">3.4.-.-</ecNumber>
    </submittedName>
</protein>
<dbReference type="GO" id="GO:0071555">
    <property type="term" value="P:cell wall organization"/>
    <property type="evidence" value="ECO:0007669"/>
    <property type="project" value="UniProtKB-KW"/>
</dbReference>
<keyword evidence="6" id="KW-0961">Cell wall biogenesis/degradation</keyword>
<evidence type="ECO:0000256" key="2">
    <source>
        <dbReference type="ARBA" id="ARBA00022729"/>
    </source>
</evidence>
<feature type="domain" description="Peptidase S11 D-alanyl-D-alanine carboxypeptidase A N-terminal" evidence="13">
    <location>
        <begin position="90"/>
        <end position="316"/>
    </location>
</feature>
<dbReference type="InterPro" id="IPR001967">
    <property type="entry name" value="Peptidase_S11_N"/>
</dbReference>
<feature type="region of interest" description="Disordered" evidence="10">
    <location>
        <begin position="349"/>
        <end position="380"/>
    </location>
</feature>
<feature type="signal peptide" evidence="12">
    <location>
        <begin position="1"/>
        <end position="27"/>
    </location>
</feature>
<evidence type="ECO:0000313" key="14">
    <source>
        <dbReference type="EMBL" id="MFO7191148.1"/>
    </source>
</evidence>
<feature type="chain" id="PRO_5044776471" evidence="12">
    <location>
        <begin position="28"/>
        <end position="414"/>
    </location>
</feature>
<dbReference type="Proteomes" id="UP000249324">
    <property type="component" value="Unassembled WGS sequence"/>
</dbReference>
<dbReference type="GO" id="GO:0008360">
    <property type="term" value="P:regulation of cell shape"/>
    <property type="evidence" value="ECO:0007669"/>
    <property type="project" value="UniProtKB-KW"/>
</dbReference>
<dbReference type="PANTHER" id="PTHR21581">
    <property type="entry name" value="D-ALANYL-D-ALANINE CARBOXYPEPTIDASE"/>
    <property type="match status" value="1"/>
</dbReference>
<evidence type="ECO:0000256" key="10">
    <source>
        <dbReference type="SAM" id="MobiDB-lite"/>
    </source>
</evidence>
<dbReference type="SUPFAM" id="SSF56601">
    <property type="entry name" value="beta-lactamase/transpeptidase-like"/>
    <property type="match status" value="1"/>
</dbReference>
<dbReference type="Gene3D" id="3.40.710.10">
    <property type="entry name" value="DD-peptidase/beta-lactamase superfamily"/>
    <property type="match status" value="1"/>
</dbReference>
<evidence type="ECO:0000256" key="11">
    <source>
        <dbReference type="SAM" id="Phobius"/>
    </source>
</evidence>
<comment type="caution">
    <text evidence="14">The sequence shown here is derived from an EMBL/GenBank/DDBJ whole genome shotgun (WGS) entry which is preliminary data.</text>
</comment>
<dbReference type="InterPro" id="IPR012338">
    <property type="entry name" value="Beta-lactam/transpept-like"/>
</dbReference>
<feature type="active site" evidence="7">
    <location>
        <position position="177"/>
    </location>
</feature>
<dbReference type="PANTHER" id="PTHR21581:SF33">
    <property type="entry name" value="D-ALANYL-D-ALANINE CARBOXYPEPTIDASE DACB"/>
    <property type="match status" value="1"/>
</dbReference>
<keyword evidence="2 12" id="KW-0732">Signal</keyword>
<sequence>MSRLTGRVLSVILCCLLVAGAFPPAHAAHVTTAAKVCPGQALPPPPVDTSEVPPPGQPTPKPLPVPDKPVGGPRMGGCLTILPDRSLRPPRQISAASWIIADLDTGDVLAAKAPHARHRPASLIKMLLALVVLQELPPDKIVQARLEDARQECTCIGIRAWQRYPVHKLFTGLLISSGNDAAHTLATAMGGTDVALRKMNDLARKLGALDTRAATVSGLDGPGMMSSAYDLALIYREAMKHPRFVKAVQTTSMRFRWHRRKHPITLYNDNRLLHGPEAYPGFLGGKTGFTDDARHTYVGGAERNGRRLFVVLMRAEVKPLRTYQQARRLLDYGFKLAAAGTEPVGKLVEPQSAEPGEADGGQAAADAAQDRRTEPHSATAGAQSNNTVWLVGLAIIVAALVGGILLRRRPSRSR</sequence>
<keyword evidence="4" id="KW-0133">Cell shape</keyword>
<dbReference type="GO" id="GO:0004180">
    <property type="term" value="F:carboxypeptidase activity"/>
    <property type="evidence" value="ECO:0007669"/>
    <property type="project" value="UniProtKB-KW"/>
</dbReference>
<evidence type="ECO:0000256" key="4">
    <source>
        <dbReference type="ARBA" id="ARBA00022960"/>
    </source>
</evidence>
<keyword evidence="14" id="KW-0645">Protease</keyword>
<feature type="active site" evidence="7">
    <location>
        <position position="125"/>
    </location>
</feature>
<keyword evidence="11" id="KW-0472">Membrane</keyword>
<evidence type="ECO:0000313" key="15">
    <source>
        <dbReference type="Proteomes" id="UP000249324"/>
    </source>
</evidence>
<keyword evidence="11" id="KW-0812">Transmembrane</keyword>
<dbReference type="GO" id="GO:0009252">
    <property type="term" value="P:peptidoglycan biosynthetic process"/>
    <property type="evidence" value="ECO:0007669"/>
    <property type="project" value="UniProtKB-KW"/>
</dbReference>
<comment type="similarity">
    <text evidence="1 9">Belongs to the peptidase S11 family.</text>
</comment>
<evidence type="ECO:0000256" key="6">
    <source>
        <dbReference type="ARBA" id="ARBA00023316"/>
    </source>
</evidence>
<evidence type="ECO:0000256" key="5">
    <source>
        <dbReference type="ARBA" id="ARBA00022984"/>
    </source>
</evidence>
<evidence type="ECO:0000256" key="9">
    <source>
        <dbReference type="RuleBase" id="RU004016"/>
    </source>
</evidence>
<keyword evidence="11" id="KW-1133">Transmembrane helix</keyword>
<evidence type="ECO:0000256" key="1">
    <source>
        <dbReference type="ARBA" id="ARBA00007164"/>
    </source>
</evidence>
<dbReference type="Pfam" id="PF00768">
    <property type="entry name" value="Peptidase_S11"/>
    <property type="match status" value="1"/>
</dbReference>
<evidence type="ECO:0000256" key="12">
    <source>
        <dbReference type="SAM" id="SignalP"/>
    </source>
</evidence>
<reference evidence="14 15" key="1">
    <citation type="journal article" date="2021" name="BMC Genomics">
        <title>Genome-resolved metagenome and metatranscriptome analyses of thermophilic composting reveal key bacterial players and their metabolic interactions.</title>
        <authorList>
            <person name="Braga L.P.P."/>
            <person name="Pereira R.V."/>
            <person name="Martins L.F."/>
            <person name="Moura L.M.S."/>
            <person name="Sanchez F.B."/>
            <person name="Patane J.S.L."/>
            <person name="da Silva A.M."/>
            <person name="Setubal J.C."/>
        </authorList>
    </citation>
    <scope>NUCLEOTIDE SEQUENCE [LARGE SCALE GENOMIC DNA]</scope>
    <source>
        <strain evidence="14">ZC4RG45</strain>
    </source>
</reference>
<gene>
    <name evidence="14" type="ORF">DIU77_002755</name>
</gene>
<feature type="compositionally biased region" description="Pro residues" evidence="10">
    <location>
        <begin position="42"/>
        <end position="67"/>
    </location>
</feature>
<organism evidence="14 15">
    <name type="scientific">Thermocrispum agreste</name>
    <dbReference type="NCBI Taxonomy" id="37925"/>
    <lineage>
        <taxon>Bacteria</taxon>
        <taxon>Bacillati</taxon>
        <taxon>Actinomycetota</taxon>
        <taxon>Actinomycetes</taxon>
        <taxon>Pseudonocardiales</taxon>
        <taxon>Pseudonocardiaceae</taxon>
        <taxon>Thermocrispum</taxon>
    </lineage>
</organism>
<feature type="active site" description="Acyl-ester intermediate" evidence="7">
    <location>
        <position position="122"/>
    </location>
</feature>
<proteinExistence type="inferred from homology"/>
<dbReference type="EC" id="3.4.-.-" evidence="14"/>
<evidence type="ECO:0000256" key="3">
    <source>
        <dbReference type="ARBA" id="ARBA00022801"/>
    </source>
</evidence>
<accession>A0ABD6FBD5</accession>
<keyword evidence="3 14" id="KW-0378">Hydrolase</keyword>
<evidence type="ECO:0000256" key="7">
    <source>
        <dbReference type="PIRSR" id="PIRSR618044-1"/>
    </source>
</evidence>
<name>A0ABD6FBD5_9PSEU</name>
<feature type="transmembrane region" description="Helical" evidence="11">
    <location>
        <begin position="387"/>
        <end position="406"/>
    </location>
</feature>
<dbReference type="InterPro" id="IPR018044">
    <property type="entry name" value="Peptidase_S11"/>
</dbReference>
<evidence type="ECO:0000256" key="8">
    <source>
        <dbReference type="PIRSR" id="PIRSR618044-2"/>
    </source>
</evidence>
<keyword evidence="14" id="KW-0121">Carboxypeptidase</keyword>
<dbReference type="EMBL" id="QGUI02000017">
    <property type="protein sequence ID" value="MFO7191148.1"/>
    <property type="molecule type" value="Genomic_DNA"/>
</dbReference>
<feature type="binding site" evidence="8">
    <location>
        <position position="286"/>
    </location>
    <ligand>
        <name>substrate</name>
    </ligand>
</feature>